<evidence type="ECO:0000313" key="3">
    <source>
        <dbReference type="Proteomes" id="UP000231179"/>
    </source>
</evidence>
<dbReference type="RefSeq" id="WP_100254325.1">
    <property type="nucleotide sequence ID" value="NZ_CP015819.1"/>
</dbReference>
<reference evidence="2 3" key="1">
    <citation type="submission" date="2017-11" db="EMBL/GenBank/DDBJ databases">
        <title>Complete genome sequence of Spiroplasma clarkii CN-5 (DSM 19994).</title>
        <authorList>
            <person name="Tsai Y.-M."/>
            <person name="Chang A."/>
            <person name="Lo W.-S."/>
            <person name="Kuo C.-H."/>
        </authorList>
    </citation>
    <scope>NUCLEOTIDE SEQUENCE [LARGE SCALE GENOMIC DNA]</scope>
    <source>
        <strain evidence="2 3">CN-5</strain>
    </source>
</reference>
<accession>A0A1Y0L037</accession>
<name>A0A1Y0L037_9MOLU</name>
<feature type="domain" description="YdhG-like" evidence="1">
    <location>
        <begin position="18"/>
        <end position="114"/>
    </location>
</feature>
<dbReference type="AlphaFoldDB" id="A0A1Y0L037"/>
<dbReference type="InterPro" id="IPR014922">
    <property type="entry name" value="YdhG-like"/>
</dbReference>
<organism evidence="2 3">
    <name type="scientific">Spiroplasma clarkii</name>
    <dbReference type="NCBI Taxonomy" id="2139"/>
    <lineage>
        <taxon>Bacteria</taxon>
        <taxon>Bacillati</taxon>
        <taxon>Mycoplasmatota</taxon>
        <taxon>Mollicutes</taxon>
        <taxon>Entomoplasmatales</taxon>
        <taxon>Spiroplasmataceae</taxon>
        <taxon>Spiroplasma</taxon>
    </lineage>
</organism>
<keyword evidence="3" id="KW-1185">Reference proteome</keyword>
<dbReference type="Proteomes" id="UP000231179">
    <property type="component" value="Chromosome"/>
</dbReference>
<protein>
    <recommendedName>
        <fullName evidence="1">YdhG-like domain-containing protein</fullName>
    </recommendedName>
</protein>
<dbReference type="Gene3D" id="3.90.1150.200">
    <property type="match status" value="1"/>
</dbReference>
<dbReference type="Pfam" id="PF13376">
    <property type="entry name" value="OmdA"/>
    <property type="match status" value="1"/>
</dbReference>
<proteinExistence type="predicted"/>
<dbReference type="EMBL" id="CP024870">
    <property type="protein sequence ID" value="ATX70765.1"/>
    <property type="molecule type" value="Genomic_DNA"/>
</dbReference>
<dbReference type="PIRSF" id="PIRSF021308">
    <property type="entry name" value="UCP021308"/>
    <property type="match status" value="1"/>
</dbReference>
<dbReference type="Pfam" id="PF08818">
    <property type="entry name" value="DUF1801"/>
    <property type="match status" value="1"/>
</dbReference>
<sequence length="191" mass="21873">MRTNPTVEEYINKLSKFQAEFKAMRALLMEFELDEEFKWWTPVYDYNGKNVVILGKFKTECVFSFVKGSLLKDPYQILQAPGPNAQGGKIIRFANVAEIEALADKIKEYIQEAIENERLGLKIVYKDYPLPDELVEILASNPELSVAWDKLTKGRQKGYVLYFSSAKQSATRIARIEKNIDKILAGKGMHD</sequence>
<evidence type="ECO:0000259" key="1">
    <source>
        <dbReference type="Pfam" id="PF08818"/>
    </source>
</evidence>
<dbReference type="OrthoDB" id="214150at2"/>
<evidence type="ECO:0000313" key="2">
    <source>
        <dbReference type="EMBL" id="ATX70765.1"/>
    </source>
</evidence>
<dbReference type="KEGG" id="scla:SCLARK_00683"/>
<dbReference type="SUPFAM" id="SSF159888">
    <property type="entry name" value="YdhG-like"/>
    <property type="match status" value="1"/>
</dbReference>
<gene>
    <name evidence="2" type="ORF">SCLAR_v1c04410</name>
</gene>
<dbReference type="InterPro" id="IPR016786">
    <property type="entry name" value="YdeI_bac"/>
</dbReference>